<dbReference type="Pfam" id="PF02698">
    <property type="entry name" value="DUF218"/>
    <property type="match status" value="1"/>
</dbReference>
<accession>A0ABS7C2L7</accession>
<dbReference type="PANTHER" id="PTHR30336">
    <property type="entry name" value="INNER MEMBRANE PROTEIN, PROBABLE PERMEASE"/>
    <property type="match status" value="1"/>
</dbReference>
<proteinExistence type="predicted"/>
<gene>
    <name evidence="2" type="ORF">K0U00_14025</name>
</gene>
<protein>
    <submittedName>
        <fullName evidence="2">YdcF family protein</fullName>
    </submittedName>
</protein>
<keyword evidence="3" id="KW-1185">Reference proteome</keyword>
<dbReference type="InterPro" id="IPR003848">
    <property type="entry name" value="DUF218"/>
</dbReference>
<feature type="domain" description="DUF218" evidence="1">
    <location>
        <begin position="2"/>
        <end position="137"/>
    </location>
</feature>
<dbReference type="Proteomes" id="UP001519887">
    <property type="component" value="Unassembled WGS sequence"/>
</dbReference>
<sequence length="143" mass="15545">LLAAARLHNETGLPIIFSGGQVFKDSGNEADIAKRQLIGLNIPANQIFIDNLSLNTEQNAANVKLILDEQHFENPILVTSAFHMERSVLNFKKSSIDVIAYPVDYWTGKEAAIYANKLTPSSGGLSNTGVALKEYLGIAALKF</sequence>
<evidence type="ECO:0000313" key="2">
    <source>
        <dbReference type="EMBL" id="MBW7455152.1"/>
    </source>
</evidence>
<dbReference type="InterPro" id="IPR014729">
    <property type="entry name" value="Rossmann-like_a/b/a_fold"/>
</dbReference>
<reference evidence="2 3" key="1">
    <citation type="submission" date="2021-07" db="EMBL/GenBank/DDBJ databases">
        <title>Paenibacillus radiodurans sp. nov., isolated from the southeastern edge of Tengger Desert.</title>
        <authorList>
            <person name="Zhang G."/>
        </authorList>
    </citation>
    <scope>NUCLEOTIDE SEQUENCE [LARGE SCALE GENOMIC DNA]</scope>
    <source>
        <strain evidence="2 3">CCM 7311</strain>
    </source>
</reference>
<name>A0ABS7C2L7_9BACL</name>
<evidence type="ECO:0000313" key="3">
    <source>
        <dbReference type="Proteomes" id="UP001519887"/>
    </source>
</evidence>
<dbReference type="Gene3D" id="3.40.50.620">
    <property type="entry name" value="HUPs"/>
    <property type="match status" value="1"/>
</dbReference>
<dbReference type="CDD" id="cd06259">
    <property type="entry name" value="YdcF-like"/>
    <property type="match status" value="1"/>
</dbReference>
<comment type="caution">
    <text evidence="2">The sequence shown here is derived from an EMBL/GenBank/DDBJ whole genome shotgun (WGS) entry which is preliminary data.</text>
</comment>
<dbReference type="PANTHER" id="PTHR30336:SF4">
    <property type="entry name" value="ENVELOPE BIOGENESIS FACTOR ELYC"/>
    <property type="match status" value="1"/>
</dbReference>
<evidence type="ECO:0000259" key="1">
    <source>
        <dbReference type="Pfam" id="PF02698"/>
    </source>
</evidence>
<feature type="non-terminal residue" evidence="2">
    <location>
        <position position="1"/>
    </location>
</feature>
<dbReference type="EMBL" id="JAHZIK010000311">
    <property type="protein sequence ID" value="MBW7455152.1"/>
    <property type="molecule type" value="Genomic_DNA"/>
</dbReference>
<organism evidence="2 3">
    <name type="scientific">Paenibacillus sepulcri</name>
    <dbReference type="NCBI Taxonomy" id="359917"/>
    <lineage>
        <taxon>Bacteria</taxon>
        <taxon>Bacillati</taxon>
        <taxon>Bacillota</taxon>
        <taxon>Bacilli</taxon>
        <taxon>Bacillales</taxon>
        <taxon>Paenibacillaceae</taxon>
        <taxon>Paenibacillus</taxon>
    </lineage>
</organism>
<dbReference type="InterPro" id="IPR051599">
    <property type="entry name" value="Cell_Envelope_Assoc"/>
</dbReference>